<comment type="caution">
    <text evidence="1">The sequence shown here is derived from an EMBL/GenBank/DDBJ whole genome shotgun (WGS) entry which is preliminary data.</text>
</comment>
<accession>A0AAX0QAN6</accession>
<gene>
    <name evidence="1" type="ORF">ASJ83_07355</name>
</gene>
<reference evidence="1 2" key="1">
    <citation type="journal article" date="2017" name="BMC Genomics">
        <title>Genomic analysis of methanogenic archaea reveals a shift towards energy conservation.</title>
        <authorList>
            <person name="Gilmore S.P."/>
            <person name="Henske J.K."/>
            <person name="Sexton J.A."/>
            <person name="Solomon K.V."/>
            <person name="Seppala S."/>
            <person name="Yoo J.I."/>
            <person name="Huyett L.M."/>
            <person name="Pressman A."/>
            <person name="Cogan J.Z."/>
            <person name="Kivenson V."/>
            <person name="Peng X."/>
            <person name="Tan Y."/>
            <person name="Valentine D.L."/>
            <person name="O'Malley M.A."/>
        </authorList>
    </citation>
    <scope>NUCLEOTIDE SEQUENCE [LARGE SCALE GENOMIC DNA]</scope>
    <source>
        <strain evidence="1 2">XII</strain>
    </source>
</reference>
<protein>
    <submittedName>
        <fullName evidence="1">Uncharacterized protein</fullName>
    </submittedName>
</protein>
<organism evidence="1 2">
    <name type="scientific">Methanocorpusculum parvum</name>
    <dbReference type="NCBI Taxonomy" id="2193"/>
    <lineage>
        <taxon>Archaea</taxon>
        <taxon>Methanobacteriati</taxon>
        <taxon>Methanobacteriota</taxon>
        <taxon>Stenosarchaea group</taxon>
        <taxon>Methanomicrobia</taxon>
        <taxon>Methanomicrobiales</taxon>
        <taxon>Methanocorpusculaceae</taxon>
        <taxon>Methanocorpusculum</taxon>
    </lineage>
</organism>
<evidence type="ECO:0000313" key="2">
    <source>
        <dbReference type="Proteomes" id="UP000243820"/>
    </source>
</evidence>
<proteinExistence type="predicted"/>
<keyword evidence="2" id="KW-1185">Reference proteome</keyword>
<sequence>MGFAHLGFAYAESHPLWKNAEEKPACGFFLSCMSFFLQKIDEQSLFLIWGAGPRLRRGAARGGISYLLRPLYVACKPSACVPPQMGFAHLGFPGSSSGVKDSDRKYVIIVRIQFGKYIAGCGSMRKPTA</sequence>
<dbReference type="Proteomes" id="UP000243820">
    <property type="component" value="Unassembled WGS sequence"/>
</dbReference>
<name>A0AAX0QAN6_9EURY</name>
<dbReference type="EMBL" id="LMVO01000001">
    <property type="protein sequence ID" value="PAV10261.1"/>
    <property type="molecule type" value="Genomic_DNA"/>
</dbReference>
<dbReference type="AlphaFoldDB" id="A0AAX0QAN6"/>
<evidence type="ECO:0000313" key="1">
    <source>
        <dbReference type="EMBL" id="PAV10261.1"/>
    </source>
</evidence>